<name>A0A3P6S7H6_DIBLA</name>
<dbReference type="EMBL" id="UYRU01041995">
    <property type="protein sequence ID" value="VDK71812.1"/>
    <property type="molecule type" value="Genomic_DNA"/>
</dbReference>
<proteinExistence type="predicted"/>
<evidence type="ECO:0000313" key="2">
    <source>
        <dbReference type="Proteomes" id="UP000281553"/>
    </source>
</evidence>
<evidence type="ECO:0000313" key="1">
    <source>
        <dbReference type="EMBL" id="VDK71812.1"/>
    </source>
</evidence>
<keyword evidence="2" id="KW-1185">Reference proteome</keyword>
<dbReference type="OrthoDB" id="10667145at2759"/>
<reference evidence="1 2" key="1">
    <citation type="submission" date="2018-11" db="EMBL/GenBank/DDBJ databases">
        <authorList>
            <consortium name="Pathogen Informatics"/>
        </authorList>
    </citation>
    <scope>NUCLEOTIDE SEQUENCE [LARGE SCALE GENOMIC DNA]</scope>
</reference>
<gene>
    <name evidence="1" type="ORF">DILT_LOCUS2358</name>
</gene>
<accession>A0A3P6S7H6</accession>
<dbReference type="Proteomes" id="UP000281553">
    <property type="component" value="Unassembled WGS sequence"/>
</dbReference>
<dbReference type="AlphaFoldDB" id="A0A3P6S7H6"/>
<organism evidence="1 2">
    <name type="scientific">Dibothriocephalus latus</name>
    <name type="common">Fish tapeworm</name>
    <name type="synonym">Diphyllobothrium latum</name>
    <dbReference type="NCBI Taxonomy" id="60516"/>
    <lineage>
        <taxon>Eukaryota</taxon>
        <taxon>Metazoa</taxon>
        <taxon>Spiralia</taxon>
        <taxon>Lophotrochozoa</taxon>
        <taxon>Platyhelminthes</taxon>
        <taxon>Cestoda</taxon>
        <taxon>Eucestoda</taxon>
        <taxon>Diphyllobothriidea</taxon>
        <taxon>Diphyllobothriidae</taxon>
        <taxon>Dibothriocephalus</taxon>
    </lineage>
</organism>
<sequence>MTTAHAQIEALSPANDSLNNLIPSSRFEVYKITPEQGSELDLPRDNCVTVVQATQPREIIMKFSYKDLVSERIAVSAENCTTSSSTKFRLTLLLSVPGQRLITLFLPITLQSQVNARIPRLIVGEPLRVIPGTDVHLTASQLQLAASGVESLDPSKIYLFAADGFPSNGGYLHRRGSCRGLAAAVDLFSLFEVVNEDIVYHSPDPVLAYRSPQPALPSSIHKGNPSETTYTVVGANAGDSGRNIISLETGEALRRFSQADVNRRRLAYSISYTLSYAASSRRRIKEKQDKNSFQTALSLVVSRPPTGNELGLINSTVR</sequence>
<protein>
    <submittedName>
        <fullName evidence="1">Uncharacterized protein</fullName>
    </submittedName>
</protein>